<dbReference type="GO" id="GO:0016020">
    <property type="term" value="C:membrane"/>
    <property type="evidence" value="ECO:0007669"/>
    <property type="project" value="UniProtKB-SubCell"/>
</dbReference>
<dbReference type="EMBL" id="CAJFCV020000002">
    <property type="protein sequence ID" value="CAG9094141.1"/>
    <property type="molecule type" value="Genomic_DNA"/>
</dbReference>
<evidence type="ECO:0000313" key="7">
    <source>
        <dbReference type="Proteomes" id="UP000659654"/>
    </source>
</evidence>
<evidence type="ECO:0000256" key="4">
    <source>
        <dbReference type="ARBA" id="ARBA00023136"/>
    </source>
</evidence>
<feature type="transmembrane region" description="Helical" evidence="5">
    <location>
        <begin position="47"/>
        <end position="71"/>
    </location>
</feature>
<proteinExistence type="predicted"/>
<feature type="transmembrane region" description="Helical" evidence="5">
    <location>
        <begin position="17"/>
        <end position="35"/>
    </location>
</feature>
<accession>A0A7I8WP66</accession>
<keyword evidence="7" id="KW-1185">Reference proteome</keyword>
<reference evidence="6" key="1">
    <citation type="submission" date="2020-09" db="EMBL/GenBank/DDBJ databases">
        <authorList>
            <person name="Kikuchi T."/>
        </authorList>
    </citation>
    <scope>NUCLEOTIDE SEQUENCE</scope>
    <source>
        <strain evidence="6">Ka4C1</strain>
    </source>
</reference>
<feature type="transmembrane region" description="Helical" evidence="5">
    <location>
        <begin position="176"/>
        <end position="197"/>
    </location>
</feature>
<evidence type="ECO:0000256" key="5">
    <source>
        <dbReference type="SAM" id="Phobius"/>
    </source>
</evidence>
<feature type="transmembrane region" description="Helical" evidence="5">
    <location>
        <begin position="83"/>
        <end position="109"/>
    </location>
</feature>
<dbReference type="Pfam" id="PF10292">
    <property type="entry name" value="7TM_GPCR_Srab"/>
    <property type="match status" value="1"/>
</dbReference>
<dbReference type="Proteomes" id="UP000582659">
    <property type="component" value="Unassembled WGS sequence"/>
</dbReference>
<dbReference type="PANTHER" id="PTHR23128">
    <property type="entry name" value="SERPENTINE RECEPTOR, CLASS E (EPSILON)-RELATED"/>
    <property type="match status" value="1"/>
</dbReference>
<feature type="transmembrane region" description="Helical" evidence="5">
    <location>
        <begin position="130"/>
        <end position="153"/>
    </location>
</feature>
<dbReference type="Proteomes" id="UP000659654">
    <property type="component" value="Unassembled WGS sequence"/>
</dbReference>
<feature type="transmembrane region" description="Helical" evidence="5">
    <location>
        <begin position="230"/>
        <end position="248"/>
    </location>
</feature>
<evidence type="ECO:0000256" key="2">
    <source>
        <dbReference type="ARBA" id="ARBA00022692"/>
    </source>
</evidence>
<comment type="caution">
    <text evidence="6">The sequence shown here is derived from an EMBL/GenBank/DDBJ whole genome shotgun (WGS) entry which is preliminary data.</text>
</comment>
<keyword evidence="3 5" id="KW-1133">Transmembrane helix</keyword>
<keyword evidence="4 5" id="KW-0472">Membrane</keyword>
<dbReference type="InterPro" id="IPR019408">
    <property type="entry name" value="7TM_GPCR_serpentine_rcpt_Srab"/>
</dbReference>
<gene>
    <name evidence="6" type="ORF">BXYJ_LOCUS3364</name>
</gene>
<dbReference type="PANTHER" id="PTHR23128:SF132">
    <property type="entry name" value="SERPENTINE RECEPTOR, CLASS E (EPSILON)-RELATED"/>
    <property type="match status" value="1"/>
</dbReference>
<dbReference type="SMR" id="A0A7I8WP66"/>
<evidence type="ECO:0000313" key="6">
    <source>
        <dbReference type="EMBL" id="CAD5214106.1"/>
    </source>
</evidence>
<sequence>MNITDGDLILVNRLVSWLHWAVFFPVTVLTIYFFYRLRSAKRVHPNFRLVLACAAGSFITYSASRLIIHFILDLTQHIDERFYINLTCAIISTIHLITMMSSALCLNMLAVEQHLATIWVETYEERTYRVGLILLLIVIVQSVPTGSLLNWYYTLQDYDFYKTKTTCIPIEMHWELAWLGFSISAVSCMGCSLWLIGLHKYNIARTKDRLSMKTLSARFQQTENENSNKSIAPSIIGYMILAFIGMFLSEVRRRIVVANGKETPASELVTRIGYMVVDCYAVYHMTCFMYFNNAMRSLVRQDIARFFGAKTADYCCSLESVHPESQALQTEAYFNQFKSAWG</sequence>
<dbReference type="OrthoDB" id="5888952at2759"/>
<name>A0A7I8WP66_BURXY</name>
<comment type="subcellular location">
    <subcellularLocation>
        <location evidence="1">Membrane</location>
        <topology evidence="1">Multi-pass membrane protein</topology>
    </subcellularLocation>
</comment>
<keyword evidence="2 5" id="KW-0812">Transmembrane</keyword>
<evidence type="ECO:0000256" key="1">
    <source>
        <dbReference type="ARBA" id="ARBA00004141"/>
    </source>
</evidence>
<evidence type="ECO:0000256" key="3">
    <source>
        <dbReference type="ARBA" id="ARBA00022989"/>
    </source>
</evidence>
<organism evidence="6 7">
    <name type="scientific">Bursaphelenchus xylophilus</name>
    <name type="common">Pinewood nematode worm</name>
    <name type="synonym">Aphelenchoides xylophilus</name>
    <dbReference type="NCBI Taxonomy" id="6326"/>
    <lineage>
        <taxon>Eukaryota</taxon>
        <taxon>Metazoa</taxon>
        <taxon>Ecdysozoa</taxon>
        <taxon>Nematoda</taxon>
        <taxon>Chromadorea</taxon>
        <taxon>Rhabditida</taxon>
        <taxon>Tylenchina</taxon>
        <taxon>Tylenchomorpha</taxon>
        <taxon>Aphelenchoidea</taxon>
        <taxon>Aphelenchoididae</taxon>
        <taxon>Bursaphelenchus</taxon>
    </lineage>
</organism>
<protein>
    <submittedName>
        <fullName evidence="6">(pine wood nematode) hypothetical protein</fullName>
    </submittedName>
</protein>
<dbReference type="EMBL" id="CAJFDI010000002">
    <property type="protein sequence ID" value="CAD5214106.1"/>
    <property type="molecule type" value="Genomic_DNA"/>
</dbReference>
<feature type="transmembrane region" description="Helical" evidence="5">
    <location>
        <begin position="268"/>
        <end position="291"/>
    </location>
</feature>
<dbReference type="AlphaFoldDB" id="A0A7I8WP66"/>